<proteinExistence type="predicted"/>
<dbReference type="Pfam" id="PF07452">
    <property type="entry name" value="CHRD"/>
    <property type="match status" value="1"/>
</dbReference>
<keyword evidence="5" id="KW-1185">Reference proteome</keyword>
<evidence type="ECO:0000259" key="2">
    <source>
        <dbReference type="Pfam" id="PF07452"/>
    </source>
</evidence>
<reference evidence="4 5" key="1">
    <citation type="submission" date="2020-03" db="EMBL/GenBank/DDBJ databases">
        <title>Genomic Encyclopedia of Type Strains, Phase IV (KMG-IV): sequencing the most valuable type-strain genomes for metagenomic binning, comparative biology and taxonomic classification.</title>
        <authorList>
            <person name="Goeker M."/>
        </authorList>
    </citation>
    <scope>NUCLEOTIDE SEQUENCE [LARGE SCALE GENOMIC DNA]</scope>
    <source>
        <strain evidence="4 5">DSM 19867</strain>
    </source>
</reference>
<feature type="signal peptide" evidence="1">
    <location>
        <begin position="1"/>
        <end position="20"/>
    </location>
</feature>
<feature type="domain" description="CHRD" evidence="2">
    <location>
        <begin position="29"/>
        <end position="162"/>
    </location>
</feature>
<protein>
    <recommendedName>
        <fullName evidence="6">CHRD domain-containing protein</fullName>
    </recommendedName>
</protein>
<gene>
    <name evidence="4" type="ORF">FHS83_003721</name>
</gene>
<comment type="caution">
    <text evidence="4">The sequence shown here is derived from an EMBL/GenBank/DDBJ whole genome shotgun (WGS) entry which is preliminary data.</text>
</comment>
<dbReference type="AlphaFoldDB" id="A0A846N453"/>
<organism evidence="4 5">
    <name type="scientific">Rhizomicrobium palustre</name>
    <dbReference type="NCBI Taxonomy" id="189966"/>
    <lineage>
        <taxon>Bacteria</taxon>
        <taxon>Pseudomonadati</taxon>
        <taxon>Pseudomonadota</taxon>
        <taxon>Alphaproteobacteria</taxon>
        <taxon>Micropepsales</taxon>
        <taxon>Micropepsaceae</taxon>
        <taxon>Rhizomicrobium</taxon>
    </lineage>
</organism>
<evidence type="ECO:0000256" key="1">
    <source>
        <dbReference type="SAM" id="SignalP"/>
    </source>
</evidence>
<dbReference type="Proteomes" id="UP000570514">
    <property type="component" value="Unassembled WGS sequence"/>
</dbReference>
<evidence type="ECO:0008006" key="6">
    <source>
        <dbReference type="Google" id="ProtNLM"/>
    </source>
</evidence>
<dbReference type="InterPro" id="IPR013424">
    <property type="entry name" value="Ice-binding_C"/>
</dbReference>
<keyword evidence="1" id="KW-0732">Signal</keyword>
<dbReference type="NCBIfam" id="TIGR02595">
    <property type="entry name" value="PEP_CTERM"/>
    <property type="match status" value="1"/>
</dbReference>
<dbReference type="InterPro" id="IPR010895">
    <property type="entry name" value="CHRD"/>
</dbReference>
<feature type="chain" id="PRO_5032407886" description="CHRD domain-containing protein" evidence="1">
    <location>
        <begin position="21"/>
        <end position="201"/>
    </location>
</feature>
<feature type="domain" description="Ice-binding protein C-terminal" evidence="3">
    <location>
        <begin position="172"/>
        <end position="195"/>
    </location>
</feature>
<sequence>MRLLIAIALIFGLGAAPAQATQLTFGLFLNGANEATPNASAGFGNGWAFYDSDLHSLDLLISFADLTGDTVAAHIHCCTTTSWTGTAMVATELPSFSNLPLGVTDGTFSQSYDLTNPASFNQAFITASGGLAAAETALVMGMESGQAYLNIHTTAYPGGEIRDFFHELIVDPVPEPASFAVLGTGLLLAGWSMRRKRRVNA</sequence>
<dbReference type="EMBL" id="JAASRM010000001">
    <property type="protein sequence ID" value="NIK90403.1"/>
    <property type="molecule type" value="Genomic_DNA"/>
</dbReference>
<evidence type="ECO:0000259" key="3">
    <source>
        <dbReference type="Pfam" id="PF07589"/>
    </source>
</evidence>
<dbReference type="RefSeq" id="WP_167084931.1">
    <property type="nucleotide sequence ID" value="NZ_BAAADC010000001.1"/>
</dbReference>
<accession>A0A846N453</accession>
<dbReference type="Pfam" id="PF07589">
    <property type="entry name" value="PEP-CTERM"/>
    <property type="match status" value="1"/>
</dbReference>
<name>A0A846N453_9PROT</name>
<evidence type="ECO:0000313" key="4">
    <source>
        <dbReference type="EMBL" id="NIK90403.1"/>
    </source>
</evidence>
<evidence type="ECO:0000313" key="5">
    <source>
        <dbReference type="Proteomes" id="UP000570514"/>
    </source>
</evidence>